<dbReference type="Pfam" id="PF14881">
    <property type="entry name" value="Tubulin_3"/>
    <property type="match status" value="1"/>
</dbReference>
<reference evidence="2" key="2">
    <citation type="journal article" date="2024" name="Plant">
        <title>Genomic evolution and insights into agronomic trait innovations of Sesamum species.</title>
        <authorList>
            <person name="Miao H."/>
            <person name="Wang L."/>
            <person name="Qu L."/>
            <person name="Liu H."/>
            <person name="Sun Y."/>
            <person name="Le M."/>
            <person name="Wang Q."/>
            <person name="Wei S."/>
            <person name="Zheng Y."/>
            <person name="Lin W."/>
            <person name="Duan Y."/>
            <person name="Cao H."/>
            <person name="Xiong S."/>
            <person name="Wang X."/>
            <person name="Wei L."/>
            <person name="Li C."/>
            <person name="Ma Q."/>
            <person name="Ju M."/>
            <person name="Zhao R."/>
            <person name="Li G."/>
            <person name="Mu C."/>
            <person name="Tian Q."/>
            <person name="Mei H."/>
            <person name="Zhang T."/>
            <person name="Gao T."/>
            <person name="Zhang H."/>
        </authorList>
    </citation>
    <scope>NUCLEOTIDE SEQUENCE</scope>
    <source>
        <strain evidence="2">G01</strain>
    </source>
</reference>
<reference evidence="2" key="1">
    <citation type="submission" date="2020-06" db="EMBL/GenBank/DDBJ databases">
        <authorList>
            <person name="Li T."/>
            <person name="Hu X."/>
            <person name="Zhang T."/>
            <person name="Song X."/>
            <person name="Zhang H."/>
            <person name="Dai N."/>
            <person name="Sheng W."/>
            <person name="Hou X."/>
            <person name="Wei L."/>
        </authorList>
    </citation>
    <scope>NUCLEOTIDE SEQUENCE</scope>
    <source>
        <strain evidence="2">G01</strain>
        <tissue evidence="2">Leaf</tissue>
    </source>
</reference>
<dbReference type="PANTHER" id="PTHR13391">
    <property type="entry name" value="MITOCHONDRIAL DISTRIBUTION REGULATOR MISATO"/>
    <property type="match status" value="1"/>
</dbReference>
<dbReference type="InterPro" id="IPR049942">
    <property type="entry name" value="DML1/Misato"/>
</dbReference>
<protein>
    <submittedName>
        <fullName evidence="2">Protein misato1</fullName>
    </submittedName>
</protein>
<dbReference type="CDD" id="cd06060">
    <property type="entry name" value="misato"/>
    <property type="match status" value="1"/>
</dbReference>
<gene>
    <name evidence="2" type="ORF">Sangu_3050800</name>
</gene>
<dbReference type="GO" id="GO:0005737">
    <property type="term" value="C:cytoplasm"/>
    <property type="evidence" value="ECO:0007669"/>
    <property type="project" value="TreeGrafter"/>
</dbReference>
<sequence length="523" mass="58000">YSNVQPSLGFSGFSRIPRVGEYTWNLYNEVPESSVDTLTWTGPVTTHTSQPLKKNLFLQSLYLEETENVSTSGDCGSRNGDFCPEVQDKDIVECLENEVQYWTDFSKVHYHPQSLYELSGLWSDIKDFNNYGIGREAFSGGLHAEEINERLRFFVEECDLPQGIQFIIDDSGGFSGVAGEFLENIADEYTNIPLLLYSVRSPYSSLDSTNRKLTLSRKLHDAVSFSKLSTFSKLIVPMGLPSLRTSRMSKYLCLEDQKPYHSSAVYASAIHSISLPFRMQPLGPSAQLSYTCGAVDVNELVQMLAGQARQNMVMALDIAMPAPALSDIQCRQSLLENLHPLTPEIAENVEDMHALESMTIHGVFWIRSVAHFLPRCKRASLSEVKDAVQTAYSTAAERPRFSHLSVAQCPLPIPLPFPSIFGNLVGRHGELSDTPISESASRGSLEVHSIPMAARLRSSSCVLPFLENRLENLRKFGIAQGALGSELLASWGFGKDDVEDMGETLSNMVRTLNPVSELTSDSD</sequence>
<dbReference type="InterPro" id="IPR036525">
    <property type="entry name" value="Tubulin/FtsZ_GTPase_sf"/>
</dbReference>
<proteinExistence type="predicted"/>
<feature type="non-terminal residue" evidence="2">
    <location>
        <position position="1"/>
    </location>
</feature>
<accession>A0AAW2KFR6</accession>
<evidence type="ECO:0000259" key="1">
    <source>
        <dbReference type="Pfam" id="PF14881"/>
    </source>
</evidence>
<name>A0AAW2KFR6_9LAMI</name>
<dbReference type="AlphaFoldDB" id="A0AAW2KFR6"/>
<dbReference type="Gene3D" id="3.40.50.1440">
    <property type="entry name" value="Tubulin/FtsZ, GTPase domain"/>
    <property type="match status" value="1"/>
</dbReference>
<evidence type="ECO:0000313" key="2">
    <source>
        <dbReference type="EMBL" id="KAL0305092.1"/>
    </source>
</evidence>
<dbReference type="SUPFAM" id="SSF52490">
    <property type="entry name" value="Tubulin nucleotide-binding domain-like"/>
    <property type="match status" value="1"/>
</dbReference>
<dbReference type="InterPro" id="IPR029209">
    <property type="entry name" value="DML1/Misato_tubulin"/>
</dbReference>
<dbReference type="GO" id="GO:0007005">
    <property type="term" value="P:mitochondrion organization"/>
    <property type="evidence" value="ECO:0007669"/>
    <property type="project" value="InterPro"/>
</dbReference>
<comment type="caution">
    <text evidence="2">The sequence shown here is derived from an EMBL/GenBank/DDBJ whole genome shotgun (WGS) entry which is preliminary data.</text>
</comment>
<dbReference type="PANTHER" id="PTHR13391:SF0">
    <property type="entry name" value="PROTEIN MISATO HOMOLOG 1"/>
    <property type="match status" value="1"/>
</dbReference>
<feature type="domain" description="DML1/Misato tubulin" evidence="1">
    <location>
        <begin position="97"/>
        <end position="278"/>
    </location>
</feature>
<dbReference type="EMBL" id="JACGWK010000150">
    <property type="protein sequence ID" value="KAL0305092.1"/>
    <property type="molecule type" value="Genomic_DNA"/>
</dbReference>
<organism evidence="2">
    <name type="scientific">Sesamum angustifolium</name>
    <dbReference type="NCBI Taxonomy" id="2727405"/>
    <lineage>
        <taxon>Eukaryota</taxon>
        <taxon>Viridiplantae</taxon>
        <taxon>Streptophyta</taxon>
        <taxon>Embryophyta</taxon>
        <taxon>Tracheophyta</taxon>
        <taxon>Spermatophyta</taxon>
        <taxon>Magnoliopsida</taxon>
        <taxon>eudicotyledons</taxon>
        <taxon>Gunneridae</taxon>
        <taxon>Pentapetalae</taxon>
        <taxon>asterids</taxon>
        <taxon>lamiids</taxon>
        <taxon>Lamiales</taxon>
        <taxon>Pedaliaceae</taxon>
        <taxon>Sesamum</taxon>
    </lineage>
</organism>